<evidence type="ECO:0000313" key="2">
    <source>
        <dbReference type="Proteomes" id="UP001143543"/>
    </source>
</evidence>
<dbReference type="EMBL" id="BRVO01000002">
    <property type="protein sequence ID" value="GLB49671.1"/>
    <property type="molecule type" value="Genomic_DNA"/>
</dbReference>
<reference evidence="1" key="1">
    <citation type="submission" date="2022-07" db="EMBL/GenBank/DDBJ databases">
        <title>Taxonomy of Novel Oxalotrophic and Methylotrophic Bacteria.</title>
        <authorList>
            <person name="Sahin N."/>
            <person name="Tani A."/>
        </authorList>
    </citation>
    <scope>NUCLEOTIDE SEQUENCE</scope>
    <source>
        <strain evidence="1">Y10</strain>
    </source>
</reference>
<protein>
    <recommendedName>
        <fullName evidence="3">ClbS/DfsB family four-helix bundle protein</fullName>
    </recommendedName>
</protein>
<dbReference type="Gene3D" id="1.20.120.450">
    <property type="entry name" value="dinb family like domain"/>
    <property type="match status" value="1"/>
</dbReference>
<organism evidence="1 2">
    <name type="scientific">Neptunitalea lumnitzerae</name>
    <dbReference type="NCBI Taxonomy" id="2965509"/>
    <lineage>
        <taxon>Bacteria</taxon>
        <taxon>Pseudomonadati</taxon>
        <taxon>Bacteroidota</taxon>
        <taxon>Flavobacteriia</taxon>
        <taxon>Flavobacteriales</taxon>
        <taxon>Flavobacteriaceae</taxon>
        <taxon>Neptunitalea</taxon>
    </lineage>
</organism>
<sequence>MPIPIDKISLVKQSEENYDKLLTLIHSIPTQKRNMEFTEGTMNRNIRDVIGHLYHWQLLFTNWYYTGMDNEKPAMPQKGYKWKQTKELNLQIWELYQTYTLEKVLNLLNESHQKMLSIIQSHTNEELFEKKKYNWTGSSSVATYIRANCSSHYNWAIKLIKKGLQEHLR</sequence>
<dbReference type="PANTHER" id="PTHR40658:SF4">
    <property type="entry name" value="HYPOTHETICAL CYTOSOLIC PROTEIN"/>
    <property type="match status" value="1"/>
</dbReference>
<gene>
    <name evidence="1" type="ORF">Y10_20390</name>
</gene>
<comment type="caution">
    <text evidence="1">The sequence shown here is derived from an EMBL/GenBank/DDBJ whole genome shotgun (WGS) entry which is preliminary data.</text>
</comment>
<dbReference type="Proteomes" id="UP001143543">
    <property type="component" value="Unassembled WGS sequence"/>
</dbReference>
<dbReference type="SUPFAM" id="SSF109854">
    <property type="entry name" value="DinB/YfiT-like putative metalloenzymes"/>
    <property type="match status" value="1"/>
</dbReference>
<evidence type="ECO:0008006" key="3">
    <source>
        <dbReference type="Google" id="ProtNLM"/>
    </source>
</evidence>
<keyword evidence="2" id="KW-1185">Reference proteome</keyword>
<name>A0ABQ5MJS9_9FLAO</name>
<dbReference type="InterPro" id="IPR034660">
    <property type="entry name" value="DinB/YfiT-like"/>
</dbReference>
<dbReference type="InterPro" id="IPR012550">
    <property type="entry name" value="DUF1706"/>
</dbReference>
<dbReference type="PANTHER" id="PTHR40658">
    <property type="match status" value="1"/>
</dbReference>
<dbReference type="Pfam" id="PF08020">
    <property type="entry name" value="DUF1706"/>
    <property type="match status" value="1"/>
</dbReference>
<proteinExistence type="predicted"/>
<dbReference type="RefSeq" id="WP_281765297.1">
    <property type="nucleotide sequence ID" value="NZ_BRVO01000002.1"/>
</dbReference>
<dbReference type="PIRSF" id="PIRSF031551">
    <property type="entry name" value="DUF1706"/>
    <property type="match status" value="1"/>
</dbReference>
<evidence type="ECO:0000313" key="1">
    <source>
        <dbReference type="EMBL" id="GLB49671.1"/>
    </source>
</evidence>
<accession>A0ABQ5MJS9</accession>